<proteinExistence type="inferred from homology"/>
<sequence length="195" mass="22080">MIDISAFATGLSEIPEQQFTDNAVLEYMRENPVSIESLHPYLYFSPERYTRNLILHTSLFDLIAICWDIGQKSRIHNHTNQRCWMGIAFGKVQVQNYRLVHQDAATHFCELAPTDRYIIDANNPAEVDSDEPIHLVVNPPAFGSRAVTLHIYSRPFDECQVYDLSSKSYETVSLSNTSERGLITSSLAVEKVGLA</sequence>
<dbReference type="PANTHER" id="PTHR12918:SF1">
    <property type="entry name" value="CYSTEINE DIOXYGENASE TYPE 1"/>
    <property type="match status" value="1"/>
</dbReference>
<dbReference type="InterPro" id="IPR014710">
    <property type="entry name" value="RmlC-like_jellyroll"/>
</dbReference>
<dbReference type="GO" id="GO:0008198">
    <property type="term" value="F:ferrous iron binding"/>
    <property type="evidence" value="ECO:0007669"/>
    <property type="project" value="TreeGrafter"/>
</dbReference>
<evidence type="ECO:0000256" key="2">
    <source>
        <dbReference type="ARBA" id="ARBA00022723"/>
    </source>
</evidence>
<evidence type="ECO:0000256" key="3">
    <source>
        <dbReference type="ARBA" id="ARBA00022964"/>
    </source>
</evidence>
<evidence type="ECO:0000256" key="7">
    <source>
        <dbReference type="PIRSR" id="PIRSR610300-51"/>
    </source>
</evidence>
<gene>
    <name evidence="8" type="ORF">HDF10_002592</name>
</gene>
<dbReference type="EMBL" id="JACHDZ010000004">
    <property type="protein sequence ID" value="MBB5344606.1"/>
    <property type="molecule type" value="Genomic_DNA"/>
</dbReference>
<feature type="cross-link" description="3'-(S-cysteinyl)-tyrosine (Cys-Tyr)" evidence="6">
    <location>
        <begin position="83"/>
        <end position="152"/>
    </location>
</feature>
<dbReference type="CDD" id="cd10548">
    <property type="entry name" value="cupin_CDO"/>
    <property type="match status" value="1"/>
</dbReference>
<dbReference type="InterPro" id="IPR010300">
    <property type="entry name" value="CDO_1"/>
</dbReference>
<dbReference type="GO" id="GO:0019448">
    <property type="term" value="P:L-cysteine catabolic process"/>
    <property type="evidence" value="ECO:0007669"/>
    <property type="project" value="TreeGrafter"/>
</dbReference>
<dbReference type="Gene3D" id="2.60.120.10">
    <property type="entry name" value="Jelly Rolls"/>
    <property type="match status" value="1"/>
</dbReference>
<comment type="similarity">
    <text evidence="1">Belongs to the cysteine dioxygenase family.</text>
</comment>
<protein>
    <submittedName>
        <fullName evidence="8">Metal-dependent enzyme (Double-stranded beta helix superfamily)</fullName>
    </submittedName>
</protein>
<organism evidence="8 9">
    <name type="scientific">Tunturiibacter lichenicola</name>
    <dbReference type="NCBI Taxonomy" id="2051959"/>
    <lineage>
        <taxon>Bacteria</taxon>
        <taxon>Pseudomonadati</taxon>
        <taxon>Acidobacteriota</taxon>
        <taxon>Terriglobia</taxon>
        <taxon>Terriglobales</taxon>
        <taxon>Acidobacteriaceae</taxon>
        <taxon>Tunturiibacter</taxon>
    </lineage>
</organism>
<accession>A0A7W8J8V8</accession>
<dbReference type="SUPFAM" id="SSF51182">
    <property type="entry name" value="RmlC-like cupins"/>
    <property type="match status" value="1"/>
</dbReference>
<comment type="caution">
    <text evidence="8">The sequence shown here is derived from an EMBL/GenBank/DDBJ whole genome shotgun (WGS) entry which is preliminary data.</text>
</comment>
<dbReference type="Proteomes" id="UP000569092">
    <property type="component" value="Unassembled WGS sequence"/>
</dbReference>
<evidence type="ECO:0000313" key="8">
    <source>
        <dbReference type="EMBL" id="MBB5344606.1"/>
    </source>
</evidence>
<reference evidence="8 9" key="1">
    <citation type="submission" date="2020-08" db="EMBL/GenBank/DDBJ databases">
        <title>Genomic Encyclopedia of Type Strains, Phase IV (KMG-V): Genome sequencing to study the core and pangenomes of soil and plant-associated prokaryotes.</title>
        <authorList>
            <person name="Whitman W."/>
        </authorList>
    </citation>
    <scope>NUCLEOTIDE SEQUENCE [LARGE SCALE GENOMIC DNA]</scope>
    <source>
        <strain evidence="8 9">M8US30</strain>
    </source>
</reference>
<keyword evidence="4" id="KW-0560">Oxidoreductase</keyword>
<evidence type="ECO:0000256" key="5">
    <source>
        <dbReference type="ARBA" id="ARBA00023004"/>
    </source>
</evidence>
<dbReference type="Pfam" id="PF05995">
    <property type="entry name" value="CDO_I"/>
    <property type="match status" value="1"/>
</dbReference>
<evidence type="ECO:0000256" key="4">
    <source>
        <dbReference type="ARBA" id="ARBA00023002"/>
    </source>
</evidence>
<keyword evidence="6" id="KW-0883">Thioether bond</keyword>
<evidence type="ECO:0000256" key="6">
    <source>
        <dbReference type="PIRSR" id="PIRSR610300-50"/>
    </source>
</evidence>
<evidence type="ECO:0000256" key="1">
    <source>
        <dbReference type="ARBA" id="ARBA00006622"/>
    </source>
</evidence>
<evidence type="ECO:0000313" key="9">
    <source>
        <dbReference type="Proteomes" id="UP000569092"/>
    </source>
</evidence>
<feature type="binding site" evidence="7">
    <location>
        <position position="78"/>
    </location>
    <ligand>
        <name>Fe cation</name>
        <dbReference type="ChEBI" id="CHEBI:24875"/>
        <note>catalytic</note>
    </ligand>
</feature>
<name>A0A7W8J8V8_9BACT</name>
<feature type="binding site" evidence="7">
    <location>
        <position position="134"/>
    </location>
    <ligand>
        <name>Fe cation</name>
        <dbReference type="ChEBI" id="CHEBI:24875"/>
        <note>catalytic</note>
    </ligand>
</feature>
<keyword evidence="2 7" id="KW-0479">Metal-binding</keyword>
<dbReference type="InterPro" id="IPR011051">
    <property type="entry name" value="RmlC_Cupin_sf"/>
</dbReference>
<dbReference type="PANTHER" id="PTHR12918">
    <property type="entry name" value="CYSTEINE DIOXYGENASE"/>
    <property type="match status" value="1"/>
</dbReference>
<keyword evidence="5 7" id="KW-0408">Iron</keyword>
<feature type="binding site" evidence="7">
    <location>
        <position position="76"/>
    </location>
    <ligand>
        <name>Fe cation</name>
        <dbReference type="ChEBI" id="CHEBI:24875"/>
        <note>catalytic</note>
    </ligand>
</feature>
<dbReference type="GO" id="GO:0017172">
    <property type="term" value="F:cysteine dioxygenase activity"/>
    <property type="evidence" value="ECO:0007669"/>
    <property type="project" value="TreeGrafter"/>
</dbReference>
<keyword evidence="3" id="KW-0223">Dioxygenase</keyword>
<dbReference type="AlphaFoldDB" id="A0A7W8J8V8"/>